<dbReference type="InterPro" id="IPR036322">
    <property type="entry name" value="WD40_repeat_dom_sf"/>
</dbReference>
<evidence type="ECO:0000313" key="3">
    <source>
        <dbReference type="EMBL" id="ODN06539.1"/>
    </source>
</evidence>
<evidence type="ECO:0000313" key="4">
    <source>
        <dbReference type="Proteomes" id="UP000094527"/>
    </source>
</evidence>
<dbReference type="Proteomes" id="UP000094527">
    <property type="component" value="Unassembled WGS sequence"/>
</dbReference>
<feature type="compositionally biased region" description="Basic residues" evidence="2">
    <location>
        <begin position="20"/>
        <end position="36"/>
    </location>
</feature>
<dbReference type="SUPFAM" id="SSF50978">
    <property type="entry name" value="WD40 repeat-like"/>
    <property type="match status" value="1"/>
</dbReference>
<dbReference type="PANTHER" id="PTHR19863">
    <property type="entry name" value="NEMITIN (NEURONAL ENRICHED MAP INTERACTING PROTEIN) HOMOLOG"/>
    <property type="match status" value="1"/>
</dbReference>
<comment type="caution">
    <text evidence="3">The sequence shown here is derived from an EMBL/GenBank/DDBJ whole genome shotgun (WGS) entry which is preliminary data.</text>
</comment>
<gene>
    <name evidence="3" type="ORF">Ocin01_00107</name>
</gene>
<organism evidence="3 4">
    <name type="scientific">Orchesella cincta</name>
    <name type="common">Springtail</name>
    <name type="synonym">Podura cincta</name>
    <dbReference type="NCBI Taxonomy" id="48709"/>
    <lineage>
        <taxon>Eukaryota</taxon>
        <taxon>Metazoa</taxon>
        <taxon>Ecdysozoa</taxon>
        <taxon>Arthropoda</taxon>
        <taxon>Hexapoda</taxon>
        <taxon>Collembola</taxon>
        <taxon>Entomobryomorpha</taxon>
        <taxon>Entomobryoidea</taxon>
        <taxon>Orchesellidae</taxon>
        <taxon>Orchesellinae</taxon>
        <taxon>Orchesella</taxon>
    </lineage>
</organism>
<feature type="compositionally biased region" description="Polar residues" evidence="2">
    <location>
        <begin position="1"/>
        <end position="18"/>
    </location>
</feature>
<dbReference type="CDD" id="cd00200">
    <property type="entry name" value="WD40"/>
    <property type="match status" value="1"/>
</dbReference>
<dbReference type="STRING" id="48709.A0A1D2NMU8"/>
<protein>
    <submittedName>
        <fullName evidence="3">WD repeat-containing protein 47</fullName>
    </submittedName>
</protein>
<keyword evidence="4" id="KW-1185">Reference proteome</keyword>
<sequence length="575" mass="61844">MLLTTRPSKLSNLSTMPASSHHHHHHHSQQQHHSKKSSSNLTRRSSKAPSNGPPPGTVVWSGRLPGHPPTLLLATTHNGNGHIPPPPPPPPPLGHHHHQGIRLPVSARKIVNPVTVNALKALSVRVPPPPPPLQQISYNTNSGSAGSCCSCCYYCCCDGGPISKMNHGSATTAPLKSHLSSQSSDICPGCSCNCPPSGVVSSKTTSSALKSNRGARNHSNTQRLQNEGLAGLGKPKFVPVTTLDDVQAVRCAEFHPRGHVYAVGSNSKTLRICAYPEIGVVSENQTPKEPHVLFKRNKHHRGSIYCLGWSPDGNLLATGSNDKTVKLVRFEELSRHDKLTHSSEVELTMHDGTIRDICFIEDLSNKSSLLVSGGAGDCKITVSQPTPFQSLSGHSAPVLTLANWGGAMFASGSQDKTVRLWDLRTRGCVSVVSPLTNPSSTTIKSPVGSVCVDPTGRLLISGHEDSAISLYDIRGARQIQVIKPHDGDVRSVRFSPNAFYCLSTGYDHRIMLTDLQGDLTQTINSVTVATHDDKVISGRWHPKDFTFLSTSADKTASLWALPTKSSSPLQYNFIT</sequence>
<reference evidence="3 4" key="1">
    <citation type="journal article" date="2016" name="Genome Biol. Evol.">
        <title>Gene Family Evolution Reflects Adaptation to Soil Environmental Stressors in the Genome of the Collembolan Orchesella cincta.</title>
        <authorList>
            <person name="Faddeeva-Vakhrusheva A."/>
            <person name="Derks M.F."/>
            <person name="Anvar S.Y."/>
            <person name="Agamennone V."/>
            <person name="Suring W."/>
            <person name="Smit S."/>
            <person name="van Straalen N.M."/>
            <person name="Roelofs D."/>
        </authorList>
    </citation>
    <scope>NUCLEOTIDE SEQUENCE [LARGE SCALE GENOMIC DNA]</scope>
    <source>
        <tissue evidence="3">Mixed pool</tissue>
    </source>
</reference>
<dbReference type="Gene3D" id="2.130.10.10">
    <property type="entry name" value="YVTN repeat-like/Quinoprotein amine dehydrogenase"/>
    <property type="match status" value="2"/>
</dbReference>
<dbReference type="InterPro" id="IPR040067">
    <property type="entry name" value="WDR47"/>
</dbReference>
<feature type="repeat" description="WD" evidence="1">
    <location>
        <begin position="528"/>
        <end position="569"/>
    </location>
</feature>
<dbReference type="PANTHER" id="PTHR19863:SF5">
    <property type="entry name" value="WD REPEAT-CONTAINING PROTEIN 47"/>
    <property type="match status" value="1"/>
</dbReference>
<dbReference type="SMART" id="SM00320">
    <property type="entry name" value="WD40"/>
    <property type="match status" value="7"/>
</dbReference>
<feature type="repeat" description="WD" evidence="1">
    <location>
        <begin position="391"/>
        <end position="431"/>
    </location>
</feature>
<feature type="non-terminal residue" evidence="3">
    <location>
        <position position="575"/>
    </location>
</feature>
<proteinExistence type="predicted"/>
<dbReference type="Pfam" id="PF00400">
    <property type="entry name" value="WD40"/>
    <property type="match status" value="4"/>
</dbReference>
<dbReference type="EMBL" id="LJIJ01000003">
    <property type="protein sequence ID" value="ODN06539.1"/>
    <property type="molecule type" value="Genomic_DNA"/>
</dbReference>
<feature type="repeat" description="WD" evidence="1">
    <location>
        <begin position="297"/>
        <end position="327"/>
    </location>
</feature>
<dbReference type="OrthoDB" id="187712at2759"/>
<evidence type="ECO:0000256" key="2">
    <source>
        <dbReference type="SAM" id="MobiDB-lite"/>
    </source>
</evidence>
<keyword evidence="1" id="KW-0853">WD repeat</keyword>
<feature type="region of interest" description="Disordered" evidence="2">
    <location>
        <begin position="1"/>
        <end position="99"/>
    </location>
</feature>
<evidence type="ECO:0000256" key="1">
    <source>
        <dbReference type="PROSITE-ProRule" id="PRU00221"/>
    </source>
</evidence>
<accession>A0A1D2NMU8</accession>
<feature type="compositionally biased region" description="Pro residues" evidence="2">
    <location>
        <begin position="83"/>
        <end position="93"/>
    </location>
</feature>
<dbReference type="InterPro" id="IPR015943">
    <property type="entry name" value="WD40/YVTN_repeat-like_dom_sf"/>
</dbReference>
<dbReference type="AlphaFoldDB" id="A0A1D2NMU8"/>
<feature type="compositionally biased region" description="Polar residues" evidence="2">
    <location>
        <begin position="40"/>
        <end position="49"/>
    </location>
</feature>
<dbReference type="PROSITE" id="PS50082">
    <property type="entry name" value="WD_REPEATS_2"/>
    <property type="match status" value="4"/>
</dbReference>
<name>A0A1D2NMU8_ORCCI</name>
<feature type="repeat" description="WD" evidence="1">
    <location>
        <begin position="440"/>
        <end position="481"/>
    </location>
</feature>
<dbReference type="InterPro" id="IPR001680">
    <property type="entry name" value="WD40_rpt"/>
</dbReference>
<dbReference type="PROSITE" id="PS50294">
    <property type="entry name" value="WD_REPEATS_REGION"/>
    <property type="match status" value="2"/>
</dbReference>